<reference evidence="17 18" key="1">
    <citation type="submission" date="2025-04" db="UniProtKB">
        <authorList>
            <consortium name="RefSeq"/>
        </authorList>
    </citation>
    <scope>IDENTIFICATION</scope>
</reference>
<keyword evidence="3 12" id="KW-0633">Potassium transport</keyword>
<dbReference type="RefSeq" id="XP_026679765.1">
    <property type="nucleotide sequence ID" value="XM_026823964.1"/>
</dbReference>
<evidence type="ECO:0000313" key="19">
    <source>
        <dbReference type="RefSeq" id="XP_026679761.1"/>
    </source>
</evidence>
<comment type="catalytic activity">
    <reaction evidence="11">
        <text>K(+)(in) = K(+)(out)</text>
        <dbReference type="Rhea" id="RHEA:29463"/>
        <dbReference type="ChEBI" id="CHEBI:29103"/>
    </reaction>
</comment>
<evidence type="ECO:0000256" key="8">
    <source>
        <dbReference type="ARBA" id="ARBA00023065"/>
    </source>
</evidence>
<accession>A0A1S3D1V9</accession>
<keyword evidence="10 12" id="KW-0407">Ion channel</keyword>
<dbReference type="GO" id="GO:1990573">
    <property type="term" value="P:potassium ion import across plasma membrane"/>
    <property type="evidence" value="ECO:0007669"/>
    <property type="project" value="TreeGrafter"/>
</dbReference>
<evidence type="ECO:0000313" key="21">
    <source>
        <dbReference type="RefSeq" id="XP_026679764.1"/>
    </source>
</evidence>
<keyword evidence="6 12" id="KW-0630">Potassium</keyword>
<evidence type="ECO:0000256" key="7">
    <source>
        <dbReference type="ARBA" id="ARBA00022989"/>
    </source>
</evidence>
<dbReference type="Pfam" id="PF17655">
    <property type="entry name" value="IRK_C"/>
    <property type="match status" value="1"/>
</dbReference>
<evidence type="ECO:0000256" key="4">
    <source>
        <dbReference type="ARBA" id="ARBA00022692"/>
    </source>
</evidence>
<proteinExistence type="inferred from homology"/>
<keyword evidence="2 12" id="KW-0813">Transport</keyword>
<dbReference type="SUPFAM" id="SSF81324">
    <property type="entry name" value="Voltage-gated potassium channels"/>
    <property type="match status" value="1"/>
</dbReference>
<dbReference type="KEGG" id="dci:103509672"/>
<dbReference type="FunFam" id="1.10.287.70:FF:000078">
    <property type="entry name" value="Putative Inward rectifier potassium channel"/>
    <property type="match status" value="1"/>
</dbReference>
<evidence type="ECO:0000256" key="9">
    <source>
        <dbReference type="ARBA" id="ARBA00023136"/>
    </source>
</evidence>
<dbReference type="RefSeq" id="XP_026679767.1">
    <property type="nucleotide sequence ID" value="XM_026823966.1"/>
</dbReference>
<dbReference type="InterPro" id="IPR013518">
    <property type="entry name" value="K_chnl_inward-rec_Kir_cyto"/>
</dbReference>
<evidence type="ECO:0000313" key="17">
    <source>
        <dbReference type="RefSeq" id="XP_008472522.1"/>
    </source>
</evidence>
<name>A0A1S3D1V9_DIACI</name>
<comment type="subcellular location">
    <subcellularLocation>
        <location evidence="1 12">Membrane</location>
        <topology evidence="1 12">Multi-pass membrane protein</topology>
    </subcellularLocation>
</comment>
<dbReference type="RefSeq" id="XP_026679760.1">
    <property type="nucleotide sequence ID" value="XM_026823959.1"/>
</dbReference>
<dbReference type="RefSeq" id="XP_008472522.1">
    <property type="nucleotide sequence ID" value="XM_008474300.3"/>
</dbReference>
<evidence type="ECO:0000313" key="22">
    <source>
        <dbReference type="RefSeq" id="XP_026679765.1"/>
    </source>
</evidence>
<dbReference type="InterPro" id="IPR040445">
    <property type="entry name" value="Kir_TM"/>
</dbReference>
<dbReference type="Gene3D" id="1.10.287.70">
    <property type="match status" value="1"/>
</dbReference>
<evidence type="ECO:0000256" key="5">
    <source>
        <dbReference type="ARBA" id="ARBA00022882"/>
    </source>
</evidence>
<dbReference type="RefSeq" id="XP_026679762.1">
    <property type="nucleotide sequence ID" value="XM_026823961.1"/>
</dbReference>
<dbReference type="Proteomes" id="UP000079169">
    <property type="component" value="Unplaced"/>
</dbReference>
<dbReference type="Pfam" id="PF01007">
    <property type="entry name" value="IRK"/>
    <property type="match status" value="1"/>
</dbReference>
<dbReference type="PANTHER" id="PTHR11767">
    <property type="entry name" value="INWARD RECTIFIER POTASSIUM CHANNEL"/>
    <property type="match status" value="1"/>
</dbReference>
<dbReference type="InterPro" id="IPR041647">
    <property type="entry name" value="IRK_C"/>
</dbReference>
<keyword evidence="5 12" id="KW-0851">Voltage-gated channel</keyword>
<evidence type="ECO:0000313" key="25">
    <source>
        <dbReference type="RefSeq" id="XP_026679768.1"/>
    </source>
</evidence>
<feature type="domain" description="Potassium channel inwardly rectifying transmembrane" evidence="14">
    <location>
        <begin position="159"/>
        <end position="301"/>
    </location>
</feature>
<evidence type="ECO:0000259" key="14">
    <source>
        <dbReference type="Pfam" id="PF01007"/>
    </source>
</evidence>
<evidence type="ECO:0000256" key="10">
    <source>
        <dbReference type="ARBA" id="ARBA00023303"/>
    </source>
</evidence>
<dbReference type="GO" id="GO:0034765">
    <property type="term" value="P:regulation of monoatomic ion transmembrane transport"/>
    <property type="evidence" value="ECO:0007669"/>
    <property type="project" value="TreeGrafter"/>
</dbReference>
<evidence type="ECO:0000313" key="16">
    <source>
        <dbReference type="Proteomes" id="UP000079169"/>
    </source>
</evidence>
<keyword evidence="8 12" id="KW-0406">Ion transport</keyword>
<evidence type="ECO:0000256" key="2">
    <source>
        <dbReference type="ARBA" id="ARBA00022448"/>
    </source>
</evidence>
<dbReference type="SUPFAM" id="SSF81296">
    <property type="entry name" value="E set domains"/>
    <property type="match status" value="1"/>
</dbReference>
<dbReference type="RefSeq" id="XP_026679766.1">
    <property type="nucleotide sequence ID" value="XM_026823965.1"/>
</dbReference>
<dbReference type="RefSeq" id="XP_026679768.1">
    <property type="nucleotide sequence ID" value="XM_026823967.1"/>
</dbReference>
<keyword evidence="7 13" id="KW-1133">Transmembrane helix</keyword>
<evidence type="ECO:0000313" key="20">
    <source>
        <dbReference type="RefSeq" id="XP_026679762.1"/>
    </source>
</evidence>
<dbReference type="RefSeq" id="XP_026679764.1">
    <property type="nucleotide sequence ID" value="XM_026823963.1"/>
</dbReference>
<dbReference type="Gene3D" id="2.60.40.1400">
    <property type="entry name" value="G protein-activated inward rectifier potassium channel 1"/>
    <property type="match status" value="1"/>
</dbReference>
<feature type="domain" description="Inward rectifier potassium channel C-terminal" evidence="15">
    <location>
        <begin position="308"/>
        <end position="481"/>
    </location>
</feature>
<sequence>MDERLLPEKTHHYSKNLIVASKDKPCDKPHFKSYDDLINEALLESNIQHAKSKSENTLLAQYRHKRASRAEEELFDDNGSEERIPIDETELTHDLMDVEELNGDELNAVIERQIVETLLSPPIIVRAPSQSSSINTSFNYHHRKLRGSPFYRKLKKRAIDKNGTGNIIQINISKRRRAFLQDIFTTLVDIQWRWTMLVCSMGFLLSWIGFACIWWLLAYTHGDVLSENQNNPQFVPCVIGVNSFASSLLFSIETQHTIGYGSRSTTTECPEAIWLMCVQSIVGTIIQAFMTGLVFAKVARPKQRTQTLLFSRTAVINQRDGHLCLMFRVGDMREKSHIIGASVKAYLVKARTTAEGEVLNPFLSELKLHIDQYDSDIFLLWPTIVVHRIDEESPLYDMAAKKLLTEKFEIIAILEGTTESTGQTTQAKTSYLPSEILWGHRFEPLVRYNREKVAYEVDYALFHNTNQVDTPLCSARELETLTQKLPRSPILSRARSPR</sequence>
<evidence type="ECO:0000256" key="6">
    <source>
        <dbReference type="ARBA" id="ARBA00022958"/>
    </source>
</evidence>
<dbReference type="STRING" id="121845.A0A1S3D1V9"/>
<dbReference type="InterPro" id="IPR016449">
    <property type="entry name" value="K_chnl_inward-rec_Kir"/>
</dbReference>
<protein>
    <submittedName>
        <fullName evidence="18 20">G protein-activated inward rectifier potassium channel 3-like isoform X1</fullName>
    </submittedName>
    <submittedName>
        <fullName evidence="17 19">G protein-activated inward rectifier potassium channel 3-like isoform X2</fullName>
    </submittedName>
</protein>
<comment type="similarity">
    <text evidence="12">Belongs to the inward rectifier-type potassium channel (TC 1.A.2.1) family.</text>
</comment>
<dbReference type="PaxDb" id="121845-A0A1S3D1V9"/>
<feature type="transmembrane region" description="Helical" evidence="13">
    <location>
        <begin position="272"/>
        <end position="296"/>
    </location>
</feature>
<dbReference type="PRINTS" id="PR01320">
    <property type="entry name" value="KIRCHANNEL"/>
</dbReference>
<keyword evidence="16" id="KW-1185">Reference proteome</keyword>
<keyword evidence="9 13" id="KW-0472">Membrane</keyword>
<dbReference type="AlphaFoldDB" id="A0A1S3D1V9"/>
<organism evidence="16 17">
    <name type="scientific">Diaphorina citri</name>
    <name type="common">Asian citrus psyllid</name>
    <dbReference type="NCBI Taxonomy" id="121845"/>
    <lineage>
        <taxon>Eukaryota</taxon>
        <taxon>Metazoa</taxon>
        <taxon>Ecdysozoa</taxon>
        <taxon>Arthropoda</taxon>
        <taxon>Hexapoda</taxon>
        <taxon>Insecta</taxon>
        <taxon>Pterygota</taxon>
        <taxon>Neoptera</taxon>
        <taxon>Paraneoptera</taxon>
        <taxon>Hemiptera</taxon>
        <taxon>Sternorrhyncha</taxon>
        <taxon>Psylloidea</taxon>
        <taxon>Psyllidae</taxon>
        <taxon>Diaphorininae</taxon>
        <taxon>Diaphorina</taxon>
    </lineage>
</organism>
<evidence type="ECO:0000256" key="13">
    <source>
        <dbReference type="SAM" id="Phobius"/>
    </source>
</evidence>
<evidence type="ECO:0000256" key="3">
    <source>
        <dbReference type="ARBA" id="ARBA00022538"/>
    </source>
</evidence>
<dbReference type="InterPro" id="IPR014756">
    <property type="entry name" value="Ig_E-set"/>
</dbReference>
<evidence type="ECO:0000256" key="11">
    <source>
        <dbReference type="ARBA" id="ARBA00034430"/>
    </source>
</evidence>
<gene>
    <name evidence="17 18 19 20 21 22 23 24 25" type="primary">LOC103509672</name>
</gene>
<evidence type="ECO:0000256" key="1">
    <source>
        <dbReference type="ARBA" id="ARBA00004141"/>
    </source>
</evidence>
<dbReference type="GO" id="GO:0005886">
    <property type="term" value="C:plasma membrane"/>
    <property type="evidence" value="ECO:0007669"/>
    <property type="project" value="TreeGrafter"/>
</dbReference>
<dbReference type="RefSeq" id="XP_026679761.1">
    <property type="nucleotide sequence ID" value="XM_026823960.1"/>
</dbReference>
<dbReference type="GO" id="GO:0034702">
    <property type="term" value="C:monoatomic ion channel complex"/>
    <property type="evidence" value="ECO:0007669"/>
    <property type="project" value="UniProtKB-KW"/>
</dbReference>
<dbReference type="GeneID" id="103509672"/>
<evidence type="ECO:0000259" key="15">
    <source>
        <dbReference type="Pfam" id="PF17655"/>
    </source>
</evidence>
<evidence type="ECO:0000256" key="12">
    <source>
        <dbReference type="RuleBase" id="RU003822"/>
    </source>
</evidence>
<feature type="transmembrane region" description="Helical" evidence="13">
    <location>
        <begin position="194"/>
        <end position="217"/>
    </location>
</feature>
<dbReference type="GO" id="GO:0005242">
    <property type="term" value="F:inward rectifier potassium channel activity"/>
    <property type="evidence" value="ECO:0007669"/>
    <property type="project" value="InterPro"/>
</dbReference>
<keyword evidence="4 12" id="KW-0812">Transmembrane</keyword>
<dbReference type="FunFam" id="2.60.40.1400:FF:000001">
    <property type="entry name" value="G protein-activated inward rectifier potassium channel 2"/>
    <property type="match status" value="1"/>
</dbReference>
<dbReference type="PANTHER" id="PTHR11767:SF113">
    <property type="entry name" value="INWARDLY RECTIFYING POTASSIUM CHANNEL 2, ISOFORM D"/>
    <property type="match status" value="1"/>
</dbReference>
<evidence type="ECO:0000313" key="24">
    <source>
        <dbReference type="RefSeq" id="XP_026679767.1"/>
    </source>
</evidence>
<evidence type="ECO:0000313" key="18">
    <source>
        <dbReference type="RefSeq" id="XP_026679760.1"/>
    </source>
</evidence>
<evidence type="ECO:0000313" key="23">
    <source>
        <dbReference type="RefSeq" id="XP_026679766.1"/>
    </source>
</evidence>